<keyword evidence="1" id="KW-0645">Protease</keyword>
<dbReference type="EMBL" id="PHFL01000039">
    <property type="protein sequence ID" value="RFM24358.1"/>
    <property type="molecule type" value="Genomic_DNA"/>
</dbReference>
<keyword evidence="5" id="KW-0482">Metalloprotease</keyword>
<evidence type="ECO:0000313" key="8">
    <source>
        <dbReference type="Proteomes" id="UP000266389"/>
    </source>
</evidence>
<evidence type="ECO:0000256" key="3">
    <source>
        <dbReference type="ARBA" id="ARBA00022801"/>
    </source>
</evidence>
<evidence type="ECO:0000313" key="7">
    <source>
        <dbReference type="EMBL" id="RFM24358.1"/>
    </source>
</evidence>
<accession>A0A395M2B5</accession>
<dbReference type="SUPFAM" id="SSF102712">
    <property type="entry name" value="JAB1/MPN domain"/>
    <property type="match status" value="1"/>
</dbReference>
<evidence type="ECO:0000256" key="5">
    <source>
        <dbReference type="ARBA" id="ARBA00023049"/>
    </source>
</evidence>
<dbReference type="GO" id="GO:0008235">
    <property type="term" value="F:metalloexopeptidase activity"/>
    <property type="evidence" value="ECO:0007669"/>
    <property type="project" value="TreeGrafter"/>
</dbReference>
<dbReference type="PROSITE" id="PS50249">
    <property type="entry name" value="MPN"/>
    <property type="match status" value="1"/>
</dbReference>
<gene>
    <name evidence="7" type="ORF">D0433_05030</name>
</gene>
<dbReference type="InterPro" id="IPR028090">
    <property type="entry name" value="JAB_dom_prok"/>
</dbReference>
<evidence type="ECO:0000256" key="1">
    <source>
        <dbReference type="ARBA" id="ARBA00022670"/>
    </source>
</evidence>
<keyword evidence="4" id="KW-0862">Zinc</keyword>
<proteinExistence type="predicted"/>
<dbReference type="Proteomes" id="UP000266389">
    <property type="component" value="Unassembled WGS sequence"/>
</dbReference>
<dbReference type="GO" id="GO:0006508">
    <property type="term" value="P:proteolysis"/>
    <property type="evidence" value="ECO:0007669"/>
    <property type="project" value="UniProtKB-KW"/>
</dbReference>
<comment type="caution">
    <text evidence="7">The sequence shown here is derived from an EMBL/GenBank/DDBJ whole genome shotgun (WGS) entry which is preliminary data.</text>
</comment>
<dbReference type="InterPro" id="IPR037518">
    <property type="entry name" value="MPN"/>
</dbReference>
<sequence length="147" mass="16828">MIRLSSADLSAMIAHAQEAFPEECGGLLLGTVSELSGHALLNVVEVLRLDNVRLESRHNRIEIHPLHYAKAERYAMRKNLGIWGFYHSHPHADPIPSEFDRQHFPFANWWYPIISIKGPSEISVRCWRLSPERNSFSEEIIDTLPSS</sequence>
<dbReference type="Gene3D" id="3.40.140.10">
    <property type="entry name" value="Cytidine Deaminase, domain 2"/>
    <property type="match status" value="1"/>
</dbReference>
<reference evidence="7 8" key="1">
    <citation type="journal article" date="2011" name="ISME J.">
        <title>Community ecology of hot spring cyanobacterial mats: predominant populations and their functional potential.</title>
        <authorList>
            <person name="Klatt C.G."/>
            <person name="Wood J.M."/>
            <person name="Rusch D.B."/>
            <person name="Bateson M.M."/>
            <person name="Hamamura N."/>
            <person name="Heidelberg J.F."/>
            <person name="Grossman A.R."/>
            <person name="Bhaya D."/>
            <person name="Cohan F.M."/>
            <person name="Kuhl M."/>
            <person name="Bryant D.A."/>
            <person name="Ward D.M."/>
        </authorList>
    </citation>
    <scope>NUCLEOTIDE SEQUENCE [LARGE SCALE GENOMIC DNA]</scope>
    <source>
        <strain evidence="7">OS</strain>
    </source>
</reference>
<dbReference type="Pfam" id="PF14464">
    <property type="entry name" value="Prok-JAB"/>
    <property type="match status" value="1"/>
</dbReference>
<evidence type="ECO:0000259" key="6">
    <source>
        <dbReference type="PROSITE" id="PS50249"/>
    </source>
</evidence>
<dbReference type="InterPro" id="IPR051929">
    <property type="entry name" value="VirAsm_ModProt"/>
</dbReference>
<dbReference type="PANTHER" id="PTHR34858">
    <property type="entry name" value="CYSO-CYSTEINE PEPTIDASE"/>
    <property type="match status" value="1"/>
</dbReference>
<keyword evidence="2" id="KW-0479">Metal-binding</keyword>
<keyword evidence="3" id="KW-0378">Hydrolase</keyword>
<dbReference type="SMART" id="SM00232">
    <property type="entry name" value="JAB_MPN"/>
    <property type="match status" value="1"/>
</dbReference>
<feature type="domain" description="MPN" evidence="6">
    <location>
        <begin position="2"/>
        <end position="133"/>
    </location>
</feature>
<protein>
    <submittedName>
        <fullName evidence="7">M67 family peptidase</fullName>
    </submittedName>
</protein>
<dbReference type="InterPro" id="IPR000555">
    <property type="entry name" value="JAMM/MPN+_dom"/>
</dbReference>
<dbReference type="GO" id="GO:0008270">
    <property type="term" value="F:zinc ion binding"/>
    <property type="evidence" value="ECO:0007669"/>
    <property type="project" value="TreeGrafter"/>
</dbReference>
<evidence type="ECO:0000256" key="4">
    <source>
        <dbReference type="ARBA" id="ARBA00022833"/>
    </source>
</evidence>
<name>A0A395M2B5_9BACT</name>
<evidence type="ECO:0000256" key="2">
    <source>
        <dbReference type="ARBA" id="ARBA00022723"/>
    </source>
</evidence>
<dbReference type="CDD" id="cd08070">
    <property type="entry name" value="MPN_like"/>
    <property type="match status" value="1"/>
</dbReference>
<organism evidence="7 8">
    <name type="scientific">Candidatus Thermochlorobacter aerophilus</name>
    <dbReference type="NCBI Taxonomy" id="1868324"/>
    <lineage>
        <taxon>Bacteria</taxon>
        <taxon>Pseudomonadati</taxon>
        <taxon>Chlorobiota</taxon>
        <taxon>Chlorobiia</taxon>
        <taxon>Chlorobiales</taxon>
        <taxon>Candidatus Thermochlorobacteriaceae</taxon>
        <taxon>Candidatus Thermochlorobacter</taxon>
    </lineage>
</organism>
<dbReference type="AlphaFoldDB" id="A0A395M2B5"/>
<dbReference type="PANTHER" id="PTHR34858:SF1">
    <property type="entry name" value="CYSO-CYSTEINE PEPTIDASE"/>
    <property type="match status" value="1"/>
</dbReference>